<keyword evidence="8" id="KW-0503">Monooxygenase</keyword>
<keyword evidence="4" id="KW-0349">Heme</keyword>
<dbReference type="GO" id="GO:0016705">
    <property type="term" value="F:oxidoreductase activity, acting on paired donors, with incorporation or reduction of molecular oxygen"/>
    <property type="evidence" value="ECO:0007669"/>
    <property type="project" value="InterPro"/>
</dbReference>
<dbReference type="InterPro" id="IPR050121">
    <property type="entry name" value="Cytochrome_P450_monoxygenase"/>
</dbReference>
<dbReference type="GO" id="GO:0005506">
    <property type="term" value="F:iron ion binding"/>
    <property type="evidence" value="ECO:0007669"/>
    <property type="project" value="InterPro"/>
</dbReference>
<evidence type="ECO:0000256" key="1">
    <source>
        <dbReference type="ARBA" id="ARBA00001971"/>
    </source>
</evidence>
<dbReference type="Gene3D" id="1.10.630.10">
    <property type="entry name" value="Cytochrome P450"/>
    <property type="match status" value="1"/>
</dbReference>
<dbReference type="GeneID" id="24098343"/>
<proteinExistence type="inferred from homology"/>
<keyword evidence="10" id="KW-1185">Reference proteome</keyword>
<dbReference type="PANTHER" id="PTHR24305:SF166">
    <property type="entry name" value="CYTOCHROME P450 12A4, MITOCHONDRIAL-RELATED"/>
    <property type="match status" value="1"/>
</dbReference>
<evidence type="ECO:0000313" key="10">
    <source>
        <dbReference type="Proteomes" id="UP000006352"/>
    </source>
</evidence>
<reference evidence="9 10" key="1">
    <citation type="journal article" date="2012" name="Appl. Environ. Microbiol.">
        <title>Short-read sequencing for genomic analysis of the brown rot fungus Fibroporia radiculosa.</title>
        <authorList>
            <person name="Tang J.D."/>
            <person name="Perkins A.D."/>
            <person name="Sonstegard T.S."/>
            <person name="Schroeder S.G."/>
            <person name="Burgess S.C."/>
            <person name="Diehl S.V."/>
        </authorList>
    </citation>
    <scope>NUCLEOTIDE SEQUENCE [LARGE SCALE GENOMIC DNA]</scope>
    <source>
        <strain evidence="9 10">TFFH 294</strain>
    </source>
</reference>
<dbReference type="Proteomes" id="UP000006352">
    <property type="component" value="Unassembled WGS sequence"/>
</dbReference>
<dbReference type="Pfam" id="PF00067">
    <property type="entry name" value="p450"/>
    <property type="match status" value="2"/>
</dbReference>
<evidence type="ECO:0000256" key="7">
    <source>
        <dbReference type="ARBA" id="ARBA00023004"/>
    </source>
</evidence>
<dbReference type="GO" id="GO:0004497">
    <property type="term" value="F:monooxygenase activity"/>
    <property type="evidence" value="ECO:0007669"/>
    <property type="project" value="UniProtKB-KW"/>
</dbReference>
<evidence type="ECO:0008006" key="11">
    <source>
        <dbReference type="Google" id="ProtNLM"/>
    </source>
</evidence>
<keyword evidence="7" id="KW-0408">Iron</keyword>
<keyword evidence="6" id="KW-0560">Oxidoreductase</keyword>
<keyword evidence="5" id="KW-0479">Metal-binding</keyword>
<dbReference type="SUPFAM" id="SSF48264">
    <property type="entry name" value="Cytochrome P450"/>
    <property type="match status" value="1"/>
</dbReference>
<dbReference type="AlphaFoldDB" id="J4HXR5"/>
<comment type="cofactor">
    <cofactor evidence="1">
        <name>heme</name>
        <dbReference type="ChEBI" id="CHEBI:30413"/>
    </cofactor>
</comment>
<dbReference type="HOGENOM" id="CLU_847396_0_0_1"/>
<evidence type="ECO:0000256" key="2">
    <source>
        <dbReference type="ARBA" id="ARBA00005179"/>
    </source>
</evidence>
<evidence type="ECO:0000256" key="4">
    <source>
        <dbReference type="ARBA" id="ARBA00022617"/>
    </source>
</evidence>
<accession>J4HXR5</accession>
<protein>
    <recommendedName>
        <fullName evidence="11">Cytochrome P450</fullName>
    </recommendedName>
</protein>
<dbReference type="OrthoDB" id="1470350at2759"/>
<evidence type="ECO:0000256" key="5">
    <source>
        <dbReference type="ARBA" id="ARBA00022723"/>
    </source>
</evidence>
<comment type="pathway">
    <text evidence="2">Secondary metabolite biosynthesis.</text>
</comment>
<dbReference type="PANTHER" id="PTHR24305">
    <property type="entry name" value="CYTOCHROME P450"/>
    <property type="match status" value="1"/>
</dbReference>
<dbReference type="EMBL" id="HE797114">
    <property type="protein sequence ID" value="CCM03432.1"/>
    <property type="molecule type" value="Genomic_DNA"/>
</dbReference>
<dbReference type="InterPro" id="IPR036396">
    <property type="entry name" value="Cyt_P450_sf"/>
</dbReference>
<evidence type="ECO:0000256" key="6">
    <source>
        <dbReference type="ARBA" id="ARBA00023002"/>
    </source>
</evidence>
<dbReference type="InParanoid" id="J4HXR5"/>
<dbReference type="GO" id="GO:0020037">
    <property type="term" value="F:heme binding"/>
    <property type="evidence" value="ECO:0007669"/>
    <property type="project" value="InterPro"/>
</dbReference>
<evidence type="ECO:0000256" key="8">
    <source>
        <dbReference type="ARBA" id="ARBA00023033"/>
    </source>
</evidence>
<dbReference type="InterPro" id="IPR001128">
    <property type="entry name" value="Cyt_P450"/>
</dbReference>
<comment type="similarity">
    <text evidence="3">Belongs to the cytochrome P450 family.</text>
</comment>
<organism evidence="9 10">
    <name type="scientific">Fibroporia radiculosa</name>
    <dbReference type="NCBI Taxonomy" id="599839"/>
    <lineage>
        <taxon>Eukaryota</taxon>
        <taxon>Fungi</taxon>
        <taxon>Dikarya</taxon>
        <taxon>Basidiomycota</taxon>
        <taxon>Agaricomycotina</taxon>
        <taxon>Agaricomycetes</taxon>
        <taxon>Polyporales</taxon>
        <taxon>Fibroporiaceae</taxon>
        <taxon>Fibroporia</taxon>
    </lineage>
</organism>
<dbReference type="RefSeq" id="XP_012182715.1">
    <property type="nucleotide sequence ID" value="XM_012327325.1"/>
</dbReference>
<dbReference type="STRING" id="599839.J4HXR5"/>
<name>J4HXR5_9APHY</name>
<gene>
    <name evidence="9" type="ORF">FIBRA_05565</name>
</gene>
<sequence length="328" mass="36222">MSVADDYNRKQRRILNPAFGAAQLKELSQIAIDKAVQMRDIWKQRDLQNGGSARLDVLSGIIKMTYDIIGFGYHINALSEDEVPNEINVAFQGILRRAKGRPSIFPVLKYFLPPLRYLPTSRMKRIATARAAMNHIEMDLIAKGKAEILTAAGGVPEKIEKNIRGRDVLALLLKENMAVDVPGNQRMSDEDVLAQIPASAWEEFSCGRKALTSGLVLSTDFLWTATTPESTSMVDRRITLVVAQLCITSSAAAWALYALSQLPAAQEKLCVELRGVNTENPRKNTLEAPPYLDAVVREIMRLYAPVPAPVRSVAEDAEVPLSNTLCGY</sequence>
<evidence type="ECO:0000313" key="9">
    <source>
        <dbReference type="EMBL" id="CCM03432.1"/>
    </source>
</evidence>
<evidence type="ECO:0000256" key="3">
    <source>
        <dbReference type="ARBA" id="ARBA00010617"/>
    </source>
</evidence>